<reference evidence="2" key="1">
    <citation type="journal article" date="2020" name="Stud. Mycol.">
        <title>101 Dothideomycetes genomes: a test case for predicting lifestyles and emergence of pathogens.</title>
        <authorList>
            <person name="Haridas S."/>
            <person name="Albert R."/>
            <person name="Binder M."/>
            <person name="Bloem J."/>
            <person name="Labutti K."/>
            <person name="Salamov A."/>
            <person name="Andreopoulos B."/>
            <person name="Baker S."/>
            <person name="Barry K."/>
            <person name="Bills G."/>
            <person name="Bluhm B."/>
            <person name="Cannon C."/>
            <person name="Castanera R."/>
            <person name="Culley D."/>
            <person name="Daum C."/>
            <person name="Ezra D."/>
            <person name="Gonzalez J."/>
            <person name="Henrissat B."/>
            <person name="Kuo A."/>
            <person name="Liang C."/>
            <person name="Lipzen A."/>
            <person name="Lutzoni F."/>
            <person name="Magnuson J."/>
            <person name="Mondo S."/>
            <person name="Nolan M."/>
            <person name="Ohm R."/>
            <person name="Pangilinan J."/>
            <person name="Park H.-J."/>
            <person name="Ramirez L."/>
            <person name="Alfaro M."/>
            <person name="Sun H."/>
            <person name="Tritt A."/>
            <person name="Yoshinaga Y."/>
            <person name="Zwiers L.-H."/>
            <person name="Turgeon B."/>
            <person name="Goodwin S."/>
            <person name="Spatafora J."/>
            <person name="Crous P."/>
            <person name="Grigoriev I."/>
        </authorList>
    </citation>
    <scope>NUCLEOTIDE SEQUENCE</scope>
    <source>
        <strain evidence="2">CBS 627.86</strain>
    </source>
</reference>
<keyword evidence="3" id="KW-1185">Reference proteome</keyword>
<protein>
    <submittedName>
        <fullName evidence="2">Uncharacterized protein</fullName>
    </submittedName>
</protein>
<dbReference type="EMBL" id="ML977314">
    <property type="protein sequence ID" value="KAF2120104.1"/>
    <property type="molecule type" value="Genomic_DNA"/>
</dbReference>
<evidence type="ECO:0000313" key="3">
    <source>
        <dbReference type="Proteomes" id="UP000799770"/>
    </source>
</evidence>
<dbReference type="AlphaFoldDB" id="A0A6A5ZM74"/>
<feature type="region of interest" description="Disordered" evidence="1">
    <location>
        <begin position="63"/>
        <end position="84"/>
    </location>
</feature>
<evidence type="ECO:0000313" key="2">
    <source>
        <dbReference type="EMBL" id="KAF2120104.1"/>
    </source>
</evidence>
<organism evidence="2 3">
    <name type="scientific">Lophiotrema nucula</name>
    <dbReference type="NCBI Taxonomy" id="690887"/>
    <lineage>
        <taxon>Eukaryota</taxon>
        <taxon>Fungi</taxon>
        <taxon>Dikarya</taxon>
        <taxon>Ascomycota</taxon>
        <taxon>Pezizomycotina</taxon>
        <taxon>Dothideomycetes</taxon>
        <taxon>Pleosporomycetidae</taxon>
        <taxon>Pleosporales</taxon>
        <taxon>Lophiotremataceae</taxon>
        <taxon>Lophiotrema</taxon>
    </lineage>
</organism>
<dbReference type="OrthoDB" id="416786at2759"/>
<dbReference type="Proteomes" id="UP000799770">
    <property type="component" value="Unassembled WGS sequence"/>
</dbReference>
<feature type="region of interest" description="Disordered" evidence="1">
    <location>
        <begin position="1"/>
        <end position="20"/>
    </location>
</feature>
<proteinExistence type="predicted"/>
<evidence type="ECO:0000256" key="1">
    <source>
        <dbReference type="SAM" id="MobiDB-lite"/>
    </source>
</evidence>
<name>A0A6A5ZM74_9PLEO</name>
<sequence length="210" mass="23702">MTENQERSLANKADTRNNVLPNPRSALAIARIRWQSTRISRMLLQLELANTEGRDCATRKMQRYKTAGRGSPERHASSNRPSHSSGFLCITIQSGLLSSLVMSHVKPSLRLPDPSQASITSQHPARNILTMDIPQEARQRHSSASRYILESRHISEDPLEIDGVRTLPNLFRYQVARRGDATLFRVELNPQTIWQESLTTTLSTLPHNSL</sequence>
<accession>A0A6A5ZM74</accession>
<gene>
    <name evidence="2" type="ORF">BDV96DRAFT_318849</name>
</gene>